<dbReference type="InterPro" id="IPR011004">
    <property type="entry name" value="Trimer_LpxA-like_sf"/>
</dbReference>
<proteinExistence type="predicted"/>
<feature type="region of interest" description="Disordered" evidence="2">
    <location>
        <begin position="361"/>
        <end position="420"/>
    </location>
</feature>
<dbReference type="PROSITE" id="PS50048">
    <property type="entry name" value="ZN2_CY6_FUNGAL_2"/>
    <property type="match status" value="1"/>
</dbReference>
<dbReference type="Pfam" id="PF00172">
    <property type="entry name" value="Zn_clus"/>
    <property type="match status" value="1"/>
</dbReference>
<dbReference type="Gene3D" id="2.160.10.10">
    <property type="entry name" value="Hexapeptide repeat proteins"/>
    <property type="match status" value="1"/>
</dbReference>
<dbReference type="Gene3D" id="4.10.240.10">
    <property type="entry name" value="Zn(2)-C6 fungal-type DNA-binding domain"/>
    <property type="match status" value="1"/>
</dbReference>
<dbReference type="PANTHER" id="PTHR23416:SF76">
    <property type="entry name" value="ZN(II)2CYS6 TRANSCRIPTION FACTOR (EUROFUNG)"/>
    <property type="match status" value="1"/>
</dbReference>
<dbReference type="SMART" id="SM00066">
    <property type="entry name" value="GAL4"/>
    <property type="match status" value="1"/>
</dbReference>
<dbReference type="InterPro" id="IPR001138">
    <property type="entry name" value="Zn2Cys6_DnaBD"/>
</dbReference>
<dbReference type="SUPFAM" id="SSF57701">
    <property type="entry name" value="Zn2/Cys6 DNA-binding domain"/>
    <property type="match status" value="1"/>
</dbReference>
<feature type="compositionally biased region" description="Basic residues" evidence="2">
    <location>
        <begin position="212"/>
        <end position="221"/>
    </location>
</feature>
<organism evidence="4 5">
    <name type="scientific">Peltaster fructicola</name>
    <dbReference type="NCBI Taxonomy" id="286661"/>
    <lineage>
        <taxon>Eukaryota</taxon>
        <taxon>Fungi</taxon>
        <taxon>Dikarya</taxon>
        <taxon>Ascomycota</taxon>
        <taxon>Pezizomycotina</taxon>
        <taxon>Dothideomycetes</taxon>
        <taxon>Dothideomycetes incertae sedis</taxon>
        <taxon>Peltaster</taxon>
    </lineage>
</organism>
<keyword evidence="1" id="KW-0539">Nucleus</keyword>
<dbReference type="InterPro" id="IPR036864">
    <property type="entry name" value="Zn2-C6_fun-type_DNA-bd_sf"/>
</dbReference>
<feature type="region of interest" description="Disordered" evidence="2">
    <location>
        <begin position="281"/>
        <end position="342"/>
    </location>
</feature>
<feature type="compositionally biased region" description="Pro residues" evidence="2">
    <location>
        <begin position="317"/>
        <end position="326"/>
    </location>
</feature>
<evidence type="ECO:0000256" key="1">
    <source>
        <dbReference type="ARBA" id="ARBA00023242"/>
    </source>
</evidence>
<dbReference type="InterPro" id="IPR051159">
    <property type="entry name" value="Hexapeptide_acetyltransf"/>
</dbReference>
<dbReference type="SUPFAM" id="SSF51161">
    <property type="entry name" value="Trimeric LpxA-like enzymes"/>
    <property type="match status" value="1"/>
</dbReference>
<keyword evidence="5" id="KW-1185">Reference proteome</keyword>
<feature type="compositionally biased region" description="Polar residues" evidence="2">
    <location>
        <begin position="69"/>
        <end position="83"/>
    </location>
</feature>
<feature type="compositionally biased region" description="Low complexity" evidence="2">
    <location>
        <begin position="115"/>
        <end position="128"/>
    </location>
</feature>
<feature type="domain" description="Zn(2)-C6 fungal-type" evidence="3">
    <location>
        <begin position="224"/>
        <end position="252"/>
    </location>
</feature>
<feature type="region of interest" description="Disordered" evidence="2">
    <location>
        <begin position="1"/>
        <end position="221"/>
    </location>
</feature>
<dbReference type="AlphaFoldDB" id="A0A6H0XQS4"/>
<accession>A0A6H0XQS4</accession>
<feature type="compositionally biased region" description="Pro residues" evidence="2">
    <location>
        <begin position="299"/>
        <end position="309"/>
    </location>
</feature>
<dbReference type="PROSITE" id="PS00463">
    <property type="entry name" value="ZN2_CY6_FUNGAL_1"/>
    <property type="match status" value="1"/>
</dbReference>
<name>A0A6H0XQS4_9PEZI</name>
<dbReference type="CDD" id="cd00067">
    <property type="entry name" value="GAL4"/>
    <property type="match status" value="1"/>
</dbReference>
<dbReference type="GO" id="GO:0008374">
    <property type="term" value="F:O-acyltransferase activity"/>
    <property type="evidence" value="ECO:0007669"/>
    <property type="project" value="TreeGrafter"/>
</dbReference>
<protein>
    <recommendedName>
        <fullName evidence="3">Zn(2)-C6 fungal-type domain-containing protein</fullName>
    </recommendedName>
</protein>
<evidence type="ECO:0000259" key="3">
    <source>
        <dbReference type="PROSITE" id="PS50048"/>
    </source>
</evidence>
<dbReference type="OrthoDB" id="25818at2759"/>
<evidence type="ECO:0000313" key="4">
    <source>
        <dbReference type="EMBL" id="QIW96984.1"/>
    </source>
</evidence>
<evidence type="ECO:0000313" key="5">
    <source>
        <dbReference type="Proteomes" id="UP000503462"/>
    </source>
</evidence>
<feature type="compositionally biased region" description="Basic and acidic residues" evidence="2">
    <location>
        <begin position="159"/>
        <end position="172"/>
    </location>
</feature>
<dbReference type="EMBL" id="CP051140">
    <property type="protein sequence ID" value="QIW96984.1"/>
    <property type="molecule type" value="Genomic_DNA"/>
</dbReference>
<dbReference type="GO" id="GO:0000981">
    <property type="term" value="F:DNA-binding transcription factor activity, RNA polymerase II-specific"/>
    <property type="evidence" value="ECO:0007669"/>
    <property type="project" value="InterPro"/>
</dbReference>
<dbReference type="Proteomes" id="UP000503462">
    <property type="component" value="Chromosome 2"/>
</dbReference>
<sequence>MSAPSALNGTPAFDRSKSAGFTAVNETSSTSFRPLADEESITVARHPSQPRDRTPQPQPDQSSDRQQVAPANNSSAQDTTVNDSPPAKKQRLSDAGAEQPATLSPESTNDHAGHTPDSVSSVTPTDTTMIDDDDESMRLTSGASEAGRVEPQVWNPQEIRPETSRDLQERLQSHLNGKARASSDNSMNESLQTNGDAGNGPTESSGTDQPTRRKRDFAHRTKTGCHTCRQRKKKCDEGKPICQNCIRGKFNCGGYGPNNKNVNYKRPVNAKVQHIIQAKPMEFSSPVRGPTGPTEPQWHGPPPGYPPYDPSRHGQPHAPPMQPYGPPGHEVRDGWNRPPYPDAQHIHLQYNKLPHVDYTPIHIPPFQGEQTRPPGPDSFAPLSYRTSGPNGSSFPPHDSSSSRRGSHLPPMQTEREWSERDKMLVGQPYRHWKDRSLNADRLDCKTAIDLYNRASLPAEAMSPDVRASRFAAVLDPTKRTSHHGDANLLGRVGTCGERTIVESPFYCDYGYNLNIGAETVIYAGCYIQDPCEISIGNRCTIGPNVNFYGMTFSIDTKSTAGSQGNFLGGSIRVEDDCKIGGNVTILAYRVIGKGAIVAAGSVVTRPYTIVAGNPAKEVRTINESTTDRRMRTEIQEENDRMIEEMRRKRNIRLPGPGPGRL</sequence>
<dbReference type="GO" id="GO:0008270">
    <property type="term" value="F:zinc ion binding"/>
    <property type="evidence" value="ECO:0007669"/>
    <property type="project" value="InterPro"/>
</dbReference>
<dbReference type="PANTHER" id="PTHR23416">
    <property type="entry name" value="SIALIC ACID SYNTHASE-RELATED"/>
    <property type="match status" value="1"/>
</dbReference>
<gene>
    <name evidence="4" type="ORF">AMS68_002502</name>
</gene>
<reference evidence="4 5" key="1">
    <citation type="journal article" date="2016" name="Sci. Rep.">
        <title>Peltaster fructicola genome reveals evolution from an invasive phytopathogen to an ectophytic parasite.</title>
        <authorList>
            <person name="Xu C."/>
            <person name="Chen H."/>
            <person name="Gleason M.L."/>
            <person name="Xu J.R."/>
            <person name="Liu H."/>
            <person name="Zhang R."/>
            <person name="Sun G."/>
        </authorList>
    </citation>
    <scope>NUCLEOTIDE SEQUENCE [LARGE SCALE GENOMIC DNA]</scope>
    <source>
        <strain evidence="4 5">LNHT1506</strain>
    </source>
</reference>
<evidence type="ECO:0000256" key="2">
    <source>
        <dbReference type="SAM" id="MobiDB-lite"/>
    </source>
</evidence>
<feature type="compositionally biased region" description="Polar residues" evidence="2">
    <location>
        <begin position="182"/>
        <end position="209"/>
    </location>
</feature>